<dbReference type="Proteomes" id="UP000663671">
    <property type="component" value="Chromosome 7"/>
</dbReference>
<evidence type="ECO:0000313" key="1">
    <source>
        <dbReference type="EMBL" id="QSS62392.1"/>
    </source>
</evidence>
<dbReference type="VEuPathDB" id="FungiDB:I7I51_02129"/>
<gene>
    <name evidence="1" type="ORF">I7I51_02129</name>
</gene>
<sequence length="106" mass="11809">MAKLSRIRSFNAARYFKVSLGELTTSRPSNTAKWLNDEQPIPDVGISDRVLIGFTSMGYDANISSRQLIFLFTSRTTPMSLEGSFEYFATGGGCGIYKASCDFGWW</sequence>
<protein>
    <submittedName>
        <fullName evidence="1">Uncharacterized protein</fullName>
    </submittedName>
</protein>
<evidence type="ECO:0000313" key="2">
    <source>
        <dbReference type="Proteomes" id="UP000663671"/>
    </source>
</evidence>
<accession>A0A8A1MD09</accession>
<organism evidence="1 2">
    <name type="scientific">Ajellomyces capsulatus</name>
    <name type="common">Darling's disease fungus</name>
    <name type="synonym">Histoplasma capsulatum</name>
    <dbReference type="NCBI Taxonomy" id="5037"/>
    <lineage>
        <taxon>Eukaryota</taxon>
        <taxon>Fungi</taxon>
        <taxon>Dikarya</taxon>
        <taxon>Ascomycota</taxon>
        <taxon>Pezizomycotina</taxon>
        <taxon>Eurotiomycetes</taxon>
        <taxon>Eurotiomycetidae</taxon>
        <taxon>Onygenales</taxon>
        <taxon>Ajellomycetaceae</taxon>
        <taxon>Histoplasma</taxon>
    </lineage>
</organism>
<dbReference type="EMBL" id="CP069112">
    <property type="protein sequence ID" value="QSS62392.1"/>
    <property type="molecule type" value="Genomic_DNA"/>
</dbReference>
<proteinExistence type="predicted"/>
<dbReference type="AlphaFoldDB" id="A0A8A1MD09"/>
<name>A0A8A1MD09_AJECA</name>
<reference evidence="1" key="1">
    <citation type="submission" date="2021-01" db="EMBL/GenBank/DDBJ databases">
        <title>Chromosome-level genome assembly of a human fungal pathogen reveals clustering of transcriptionally co-regulated genes.</title>
        <authorList>
            <person name="Voorhies M."/>
            <person name="Cohen S."/>
            <person name="Shea T.P."/>
            <person name="Petrus S."/>
            <person name="Munoz J.F."/>
            <person name="Poplawski S."/>
            <person name="Goldman W.E."/>
            <person name="Michael T."/>
            <person name="Cuomo C.A."/>
            <person name="Sil A."/>
            <person name="Beyhan S."/>
        </authorList>
    </citation>
    <scope>NUCLEOTIDE SEQUENCE</scope>
    <source>
        <strain evidence="1">WU24</strain>
    </source>
</reference>